<dbReference type="AlphaFoldDB" id="A0A553HZA6"/>
<sequence>MHSTKIFLSVGSLAAGSLAQSFSSDPSCPSSIAALGAAAPPFPSYVLPILPDPTAVLKDPWAYASSLCAVAAELPASELKGFGEYGQSLLSFVATELSVYDAIVTKCYATGAEAAAATSYIHSIASQTAPLCQETSTPSGGLGSSNGTATITSAAIPTGTGSYPGYSTSGTSTVPIALAARPTGVLAGAMGAAGLLAAAALF</sequence>
<feature type="signal peptide" evidence="1">
    <location>
        <begin position="1"/>
        <end position="19"/>
    </location>
</feature>
<feature type="chain" id="PRO_5021728070" description="Infection structure specific protein" evidence="1">
    <location>
        <begin position="20"/>
        <end position="202"/>
    </location>
</feature>
<proteinExistence type="predicted"/>
<evidence type="ECO:0008006" key="4">
    <source>
        <dbReference type="Google" id="ProtNLM"/>
    </source>
</evidence>
<evidence type="ECO:0000313" key="3">
    <source>
        <dbReference type="Proteomes" id="UP000319160"/>
    </source>
</evidence>
<keyword evidence="3" id="KW-1185">Reference proteome</keyword>
<comment type="caution">
    <text evidence="2">The sequence shown here is derived from an EMBL/GenBank/DDBJ whole genome shotgun (WGS) entry which is preliminary data.</text>
</comment>
<dbReference type="EMBL" id="VFLP01000030">
    <property type="protein sequence ID" value="TRX93296.1"/>
    <property type="molecule type" value="Genomic_DNA"/>
</dbReference>
<evidence type="ECO:0000256" key="1">
    <source>
        <dbReference type="SAM" id="SignalP"/>
    </source>
</evidence>
<organism evidence="2 3">
    <name type="scientific">Xylaria flabelliformis</name>
    <dbReference type="NCBI Taxonomy" id="2512241"/>
    <lineage>
        <taxon>Eukaryota</taxon>
        <taxon>Fungi</taxon>
        <taxon>Dikarya</taxon>
        <taxon>Ascomycota</taxon>
        <taxon>Pezizomycotina</taxon>
        <taxon>Sordariomycetes</taxon>
        <taxon>Xylariomycetidae</taxon>
        <taxon>Xylariales</taxon>
        <taxon>Xylariaceae</taxon>
        <taxon>Xylaria</taxon>
    </lineage>
</organism>
<dbReference type="Proteomes" id="UP000319160">
    <property type="component" value="Unassembled WGS sequence"/>
</dbReference>
<evidence type="ECO:0000313" key="2">
    <source>
        <dbReference type="EMBL" id="TRX93296.1"/>
    </source>
</evidence>
<reference evidence="3" key="1">
    <citation type="submission" date="2019-06" db="EMBL/GenBank/DDBJ databases">
        <title>Draft genome sequence of the griseofulvin-producing fungus Xylaria cubensis strain G536.</title>
        <authorList>
            <person name="Mead M.E."/>
            <person name="Raja H.A."/>
            <person name="Steenwyk J.L."/>
            <person name="Knowles S.L."/>
            <person name="Oberlies N.H."/>
            <person name="Rokas A."/>
        </authorList>
    </citation>
    <scope>NUCLEOTIDE SEQUENCE [LARGE SCALE GENOMIC DNA]</scope>
    <source>
        <strain evidence="3">G536</strain>
    </source>
</reference>
<name>A0A553HZA6_9PEZI</name>
<accession>A0A553HZA6</accession>
<gene>
    <name evidence="2" type="ORF">FHL15_005875</name>
</gene>
<protein>
    <recommendedName>
        <fullName evidence="4">Infection structure specific protein</fullName>
    </recommendedName>
</protein>
<keyword evidence="1" id="KW-0732">Signal</keyword>
<dbReference type="OrthoDB" id="4772466at2759"/>